<dbReference type="Pfam" id="PF00241">
    <property type="entry name" value="Cofilin_ADF"/>
    <property type="match status" value="1"/>
</dbReference>
<name>A0A7J6KN98_PERCH</name>
<evidence type="ECO:0000256" key="2">
    <source>
        <dbReference type="ARBA" id="ARBA00023203"/>
    </source>
</evidence>
<dbReference type="PROSITE" id="PS51263">
    <property type="entry name" value="ADF_H"/>
    <property type="match status" value="1"/>
</dbReference>
<dbReference type="SUPFAM" id="SSF55753">
    <property type="entry name" value="Actin depolymerizing proteins"/>
    <property type="match status" value="1"/>
</dbReference>
<evidence type="ECO:0000313" key="5">
    <source>
        <dbReference type="Proteomes" id="UP000591131"/>
    </source>
</evidence>
<comment type="similarity">
    <text evidence="1">Belongs to the actin-binding proteins ADF family.</text>
</comment>
<dbReference type="CDD" id="cd11286">
    <property type="entry name" value="ADF_cofilin_like"/>
    <property type="match status" value="1"/>
</dbReference>
<dbReference type="InterPro" id="IPR029006">
    <property type="entry name" value="ADF-H/Gelsolin-like_dom_sf"/>
</dbReference>
<gene>
    <name evidence="4" type="primary">COF1_1</name>
    <name evidence="4" type="ORF">FOL47_002824</name>
</gene>
<dbReference type="AlphaFoldDB" id="A0A7J6KN98"/>
<proteinExistence type="inferred from homology"/>
<feature type="non-terminal residue" evidence="4">
    <location>
        <position position="1"/>
    </location>
</feature>
<organism evidence="4 5">
    <name type="scientific">Perkinsus chesapeaki</name>
    <name type="common">Clam parasite</name>
    <name type="synonym">Perkinsus andrewsi</name>
    <dbReference type="NCBI Taxonomy" id="330153"/>
    <lineage>
        <taxon>Eukaryota</taxon>
        <taxon>Sar</taxon>
        <taxon>Alveolata</taxon>
        <taxon>Perkinsozoa</taxon>
        <taxon>Perkinsea</taxon>
        <taxon>Perkinsida</taxon>
        <taxon>Perkinsidae</taxon>
        <taxon>Perkinsus</taxon>
    </lineage>
</organism>
<dbReference type="Gene3D" id="3.40.20.10">
    <property type="entry name" value="Severin"/>
    <property type="match status" value="1"/>
</dbReference>
<dbReference type="InterPro" id="IPR002108">
    <property type="entry name" value="ADF-H"/>
</dbReference>
<dbReference type="EMBL" id="JAAPAO010001812">
    <property type="protein sequence ID" value="KAF4648775.1"/>
    <property type="molecule type" value="Genomic_DNA"/>
</dbReference>
<dbReference type="GO" id="GO:0015629">
    <property type="term" value="C:actin cytoskeleton"/>
    <property type="evidence" value="ECO:0007669"/>
    <property type="project" value="InterPro"/>
</dbReference>
<accession>A0A7J6KN98</accession>
<dbReference type="PANTHER" id="PTHR11913">
    <property type="entry name" value="COFILIN-RELATED"/>
    <property type="match status" value="1"/>
</dbReference>
<dbReference type="GO" id="GO:0003779">
    <property type="term" value="F:actin binding"/>
    <property type="evidence" value="ECO:0007669"/>
    <property type="project" value="UniProtKB-KW"/>
</dbReference>
<feature type="domain" description="ADF-H" evidence="3">
    <location>
        <begin position="1"/>
        <end position="125"/>
    </location>
</feature>
<evidence type="ECO:0000259" key="3">
    <source>
        <dbReference type="PROSITE" id="PS51263"/>
    </source>
</evidence>
<protein>
    <submittedName>
        <fullName evidence="4">Cofilin</fullName>
    </submittedName>
</protein>
<comment type="caution">
    <text evidence="4">The sequence shown here is derived from an EMBL/GenBank/DDBJ whole genome shotgun (WGS) entry which is preliminary data.</text>
</comment>
<dbReference type="Proteomes" id="UP000591131">
    <property type="component" value="Unassembled WGS sequence"/>
</dbReference>
<keyword evidence="5" id="KW-1185">Reference proteome</keyword>
<dbReference type="OrthoDB" id="10249245at2759"/>
<keyword evidence="2" id="KW-0009">Actin-binding</keyword>
<evidence type="ECO:0000313" key="4">
    <source>
        <dbReference type="EMBL" id="KAF4648775.1"/>
    </source>
</evidence>
<evidence type="ECO:0000256" key="1">
    <source>
        <dbReference type="ARBA" id="ARBA00006844"/>
    </source>
</evidence>
<feature type="non-terminal residue" evidence="4">
    <location>
        <position position="210"/>
    </location>
</feature>
<dbReference type="GO" id="GO:0030042">
    <property type="term" value="P:actin filament depolymerization"/>
    <property type="evidence" value="ECO:0007669"/>
    <property type="project" value="InterPro"/>
</dbReference>
<reference evidence="4 5" key="1">
    <citation type="submission" date="2020-04" db="EMBL/GenBank/DDBJ databases">
        <title>Perkinsus chesapeaki whole genome sequence.</title>
        <authorList>
            <person name="Bogema D.R."/>
        </authorList>
    </citation>
    <scope>NUCLEOTIDE SEQUENCE [LARGE SCALE GENOMIC DNA]</scope>
    <source>
        <strain evidence="4">ATCC PRA-425</strain>
    </source>
</reference>
<dbReference type="SMART" id="SM00102">
    <property type="entry name" value="ADF"/>
    <property type="match status" value="1"/>
</dbReference>
<sequence length="210" mass="24435">DECIARFNNLKENHDKRYIIYKLNDNRVVVDSEGDRGQKYDDFYRAILASGEPRFGVIDFEFDNENTGDRMVLVLWIPETAASMMKMKYASVKNEMSIALSGIYRQVQATDEQELDIEAIKQHFLTSRYVNVVMQACKECDLWRMKPEYIFKKVVDTLTVQYHIDTGVTRPHHMAALTWDSEGSIELLRLSHDGRHMSIEHRRRGALVGL</sequence>
<dbReference type="InterPro" id="IPR017904">
    <property type="entry name" value="ADF/Cofilin"/>
</dbReference>